<dbReference type="PANTHER" id="PTHR10859">
    <property type="entry name" value="GLYCOSYL TRANSFERASE"/>
    <property type="match status" value="1"/>
</dbReference>
<evidence type="ECO:0000259" key="14">
    <source>
        <dbReference type="Pfam" id="PF00535"/>
    </source>
</evidence>
<evidence type="ECO:0000256" key="2">
    <source>
        <dbReference type="ARBA" id="ARBA00004922"/>
    </source>
</evidence>
<keyword evidence="5" id="KW-0328">Glycosyltransferase</keyword>
<gene>
    <name evidence="15" type="ORF">DAKH74_025130</name>
</gene>
<accession>A0AAV5RYV2</accession>
<dbReference type="Proteomes" id="UP001377567">
    <property type="component" value="Unassembled WGS sequence"/>
</dbReference>
<feature type="transmembrane region" description="Helical" evidence="13">
    <location>
        <begin position="20"/>
        <end position="39"/>
    </location>
</feature>
<dbReference type="SUPFAM" id="SSF53448">
    <property type="entry name" value="Nucleotide-diphospho-sugar transferases"/>
    <property type="match status" value="1"/>
</dbReference>
<dbReference type="InterPro" id="IPR001173">
    <property type="entry name" value="Glyco_trans_2-like"/>
</dbReference>
<evidence type="ECO:0000256" key="4">
    <source>
        <dbReference type="ARBA" id="ARBA00012583"/>
    </source>
</evidence>
<comment type="pathway">
    <text evidence="2">Protein modification; protein glycosylation.</text>
</comment>
<dbReference type="GO" id="GO:0005789">
    <property type="term" value="C:endoplasmic reticulum membrane"/>
    <property type="evidence" value="ECO:0007669"/>
    <property type="project" value="UniProtKB-SubCell"/>
</dbReference>
<feature type="domain" description="Glycosyltransferase 2-like" evidence="14">
    <location>
        <begin position="80"/>
        <end position="267"/>
    </location>
</feature>
<evidence type="ECO:0000256" key="10">
    <source>
        <dbReference type="ARBA" id="ARBA00022989"/>
    </source>
</evidence>
<dbReference type="InterPro" id="IPR035518">
    <property type="entry name" value="DPG_synthase"/>
</dbReference>
<evidence type="ECO:0000256" key="12">
    <source>
        <dbReference type="ARBA" id="ARBA00045097"/>
    </source>
</evidence>
<evidence type="ECO:0000256" key="5">
    <source>
        <dbReference type="ARBA" id="ARBA00022676"/>
    </source>
</evidence>
<organism evidence="15 16">
    <name type="scientific">Maudiozyma humilis</name>
    <name type="common">Sour dough yeast</name>
    <name type="synonym">Kazachstania humilis</name>
    <dbReference type="NCBI Taxonomy" id="51915"/>
    <lineage>
        <taxon>Eukaryota</taxon>
        <taxon>Fungi</taxon>
        <taxon>Dikarya</taxon>
        <taxon>Ascomycota</taxon>
        <taxon>Saccharomycotina</taxon>
        <taxon>Saccharomycetes</taxon>
        <taxon>Saccharomycetales</taxon>
        <taxon>Saccharomycetaceae</taxon>
        <taxon>Maudiozyma</taxon>
    </lineage>
</organism>
<evidence type="ECO:0000256" key="1">
    <source>
        <dbReference type="ARBA" id="ARBA00004389"/>
    </source>
</evidence>
<keyword evidence="8" id="KW-0256">Endoplasmic reticulum</keyword>
<dbReference type="Gene3D" id="3.90.550.10">
    <property type="entry name" value="Spore Coat Polysaccharide Biosynthesis Protein SpsA, Chain A"/>
    <property type="match status" value="1"/>
</dbReference>
<evidence type="ECO:0000256" key="6">
    <source>
        <dbReference type="ARBA" id="ARBA00022679"/>
    </source>
</evidence>
<keyword evidence="7 13" id="KW-0812">Transmembrane</keyword>
<comment type="catalytic activity">
    <reaction evidence="12">
        <text>a di-trans,poly-cis-dolichyl phosphate + UDP-alpha-D-glucose = a di-trans,poly-cis-dolichyl beta-D-glucosyl phosphate + UDP</text>
        <dbReference type="Rhea" id="RHEA:15401"/>
        <dbReference type="Rhea" id="RHEA-COMP:19498"/>
        <dbReference type="Rhea" id="RHEA-COMP:19502"/>
        <dbReference type="ChEBI" id="CHEBI:57525"/>
        <dbReference type="ChEBI" id="CHEBI:57683"/>
        <dbReference type="ChEBI" id="CHEBI:58223"/>
        <dbReference type="ChEBI" id="CHEBI:58885"/>
        <dbReference type="EC" id="2.4.1.117"/>
    </reaction>
    <physiologicalReaction direction="left-to-right" evidence="12">
        <dbReference type="Rhea" id="RHEA:15402"/>
    </physiologicalReaction>
</comment>
<keyword evidence="11 13" id="KW-0472">Membrane</keyword>
<dbReference type="AlphaFoldDB" id="A0AAV5RYV2"/>
<comment type="similarity">
    <text evidence="3">Belongs to the glycosyltransferase 2 family.</text>
</comment>
<dbReference type="InterPro" id="IPR029044">
    <property type="entry name" value="Nucleotide-diphossugar_trans"/>
</dbReference>
<keyword evidence="6" id="KW-0808">Transferase</keyword>
<name>A0AAV5RYV2_MAUHU</name>
<dbReference type="EC" id="2.4.1.117" evidence="4"/>
<evidence type="ECO:0000256" key="11">
    <source>
        <dbReference type="ARBA" id="ARBA00023136"/>
    </source>
</evidence>
<comment type="caution">
    <text evidence="15">The sequence shown here is derived from an EMBL/GenBank/DDBJ whole genome shotgun (WGS) entry which is preliminary data.</text>
</comment>
<dbReference type="Pfam" id="PF00535">
    <property type="entry name" value="Glycos_transf_2"/>
    <property type="match status" value="1"/>
</dbReference>
<dbReference type="EMBL" id="BTGD01000006">
    <property type="protein sequence ID" value="GMM55897.1"/>
    <property type="molecule type" value="Genomic_DNA"/>
</dbReference>
<keyword evidence="10 13" id="KW-1133">Transmembrane helix</keyword>
<keyword evidence="16" id="KW-1185">Reference proteome</keyword>
<evidence type="ECO:0000256" key="13">
    <source>
        <dbReference type="SAM" id="Phobius"/>
    </source>
</evidence>
<protein>
    <recommendedName>
        <fullName evidence="4">dolichyl-phosphate beta-glucosyltransferase</fullName>
        <ecNumber evidence="4">2.4.1.117</ecNumber>
    </recommendedName>
</protein>
<evidence type="ECO:0000256" key="9">
    <source>
        <dbReference type="ARBA" id="ARBA00022968"/>
    </source>
</evidence>
<evidence type="ECO:0000256" key="3">
    <source>
        <dbReference type="ARBA" id="ARBA00006739"/>
    </source>
</evidence>
<evidence type="ECO:0000256" key="8">
    <source>
        <dbReference type="ARBA" id="ARBA00022824"/>
    </source>
</evidence>
<evidence type="ECO:0000313" key="16">
    <source>
        <dbReference type="Proteomes" id="UP001377567"/>
    </source>
</evidence>
<dbReference type="PANTHER" id="PTHR10859:SF91">
    <property type="entry name" value="DOLICHYL-PHOSPHATE BETA-GLUCOSYLTRANSFERASE"/>
    <property type="match status" value="1"/>
</dbReference>
<sequence length="338" mass="37768">MLSLIKETAMVLHTSNMTYILGSLLVALLVSVYLVVVLLSHTPRKPHPEELEYSTIEDGSDEGIRKGKVPTSAEDGIVLSVVVPSYNETGRILTMLTDAVEFLQKTLPDQWEIVIVDDGSADGTTDYCLKLSRDTFHLKSGQLRVIKFVENRGKGGAVRQGMMHIRGKYGLFADADGASKFSDSKMLLEAIQSMEKPSKNSTSTQAAMAIGSRAHMVNTEAVIKRSFIRNCLMYGFHTLVWVFGIHSINDTQCGFKMFNREAIDAIFPYMHTEGWIFDIEILLLGLKKNIQYREIPVSWHEVDGSKMDLAIDSLMMAKDLVIIRMAYVLGVYNANKEC</sequence>
<dbReference type="CDD" id="cd04188">
    <property type="entry name" value="DPG_synthase"/>
    <property type="match status" value="1"/>
</dbReference>
<comment type="subcellular location">
    <subcellularLocation>
        <location evidence="1">Endoplasmic reticulum membrane</location>
        <topology evidence="1">Single-pass membrane protein</topology>
    </subcellularLocation>
</comment>
<dbReference type="GO" id="GO:0004581">
    <property type="term" value="F:dolichyl-phosphate beta-glucosyltransferase activity"/>
    <property type="evidence" value="ECO:0007669"/>
    <property type="project" value="UniProtKB-EC"/>
</dbReference>
<evidence type="ECO:0000256" key="7">
    <source>
        <dbReference type="ARBA" id="ARBA00022692"/>
    </source>
</evidence>
<reference evidence="15 16" key="1">
    <citation type="journal article" date="2023" name="Elife">
        <title>Identification of key yeast species and microbe-microbe interactions impacting larval growth of Drosophila in the wild.</title>
        <authorList>
            <person name="Mure A."/>
            <person name="Sugiura Y."/>
            <person name="Maeda R."/>
            <person name="Honda K."/>
            <person name="Sakurai N."/>
            <person name="Takahashi Y."/>
            <person name="Watada M."/>
            <person name="Katoh T."/>
            <person name="Gotoh A."/>
            <person name="Gotoh Y."/>
            <person name="Taniguchi I."/>
            <person name="Nakamura K."/>
            <person name="Hayashi T."/>
            <person name="Katayama T."/>
            <person name="Uemura T."/>
            <person name="Hattori Y."/>
        </authorList>
    </citation>
    <scope>NUCLEOTIDE SEQUENCE [LARGE SCALE GENOMIC DNA]</scope>
    <source>
        <strain evidence="15 16">KH-74</strain>
    </source>
</reference>
<proteinExistence type="inferred from homology"/>
<evidence type="ECO:0000313" key="15">
    <source>
        <dbReference type="EMBL" id="GMM55897.1"/>
    </source>
</evidence>
<dbReference type="GO" id="GO:0006487">
    <property type="term" value="P:protein N-linked glycosylation"/>
    <property type="evidence" value="ECO:0007669"/>
    <property type="project" value="TreeGrafter"/>
</dbReference>
<keyword evidence="9" id="KW-0735">Signal-anchor</keyword>